<sequence>MPVARNKRLFSIPSGAPFLKTLATALCDGRLNEDFRYDPSDPLSLADVTIFVPTRRSARVLRSEFVDLLGGRAAILPVIRPLGETDDDSGFFDLVAPEEMDMALPIGSTARLLELGRLILAWRNQLPKIVLDVHSESPLVAPASPADAIWLARALAELLDAIETEERDWADLDNLQTGEHALWWQLTAEFLKIASAFWPVRLEELKRSSPAKHRAAILQSEARRIGEREHRGPVIVAGSTGSVPAAAELIAAISRLPNGTVVLPGLDMSMPDEQWAIVGEESFDGKPDPASRSHSQFGLSKLLKKIGATREDVGIIGDVPADLAFRAAAISQALVPAKATDRWSEWRDDADPEALGQAFANVSLIEAANEREEAVAIAIALRLALQKPGRNGGAAQAALITPDRALGRRVTAELARFGILADDSAGSALSGTPQGTLTQLLLEAALRPGDPVAIVGLMKHPLMRLGLPAADLRTAIDALEVLALRGGVGEMDISTLEPLLESQLVALVEERHTPQWRNSLPEDAVDIARDVARRITEAVEPLVSAFVHRRADGRGLTAKLPLSEWASRTGKALEAIAIDERGDLAGLWSGEAGEQLSSLLAEVMETDGQIDADGPQWIDIVMALTTGGAVKPRSLAHPRVFIFGTLEARLQSVDTMILGGLNEGSWPGQTVNNPFLSRSMKTDMGLEPPERRIGQLAHDFEMACGTRNLILSRSLRQGATPTVASRWLQRLLALGGKAFADGLKARGEDYRHWASLIDQGENQPPTKRPAPRPPAELQPVKYSFSEVGRLRRDPYSVYARRILKLDPLAPFNEDPGARERGNLYHAIIDRYTRERHKPGTPVSRESMARITQELFDAERLPPHIDRVWRPRFAEVARAFLDWEEKRAPDVRSTVTEAGAGFEVETAGIRVTGIADRIDLMGSGNADIVDYKTGLSPSVSQARALLDPQLALEAAALQAGAFKAMGVQQPGDLLYVRLRPGDRFKSERVNNEGSSATAKRQPKSAIDLAQESIDQLTKFVLKLRSGDAGFASRLVPYSQGDFGGEYDHLARVAEWSTADDDGESEADE</sequence>
<dbReference type="Proteomes" id="UP000311605">
    <property type="component" value="Unassembled WGS sequence"/>
</dbReference>
<dbReference type="InterPro" id="IPR014153">
    <property type="entry name" value="Ds_break_AddB"/>
</dbReference>
<comment type="caution">
    <text evidence="3">The sequence shown here is derived from an EMBL/GenBank/DDBJ whole genome shotgun (WGS) entry which is preliminary data.</text>
</comment>
<dbReference type="InterPro" id="IPR027417">
    <property type="entry name" value="P-loop_NTPase"/>
</dbReference>
<dbReference type="InterPro" id="IPR038726">
    <property type="entry name" value="PDDEXK_AddAB-type"/>
</dbReference>
<accession>A0A5C4XD68</accession>
<proteinExistence type="predicted"/>
<gene>
    <name evidence="3" type="primary">addB</name>
    <name evidence="3" type="ORF">FHP24_25595</name>
</gene>
<dbReference type="EMBL" id="VDMN01000008">
    <property type="protein sequence ID" value="TNM60610.1"/>
    <property type="molecule type" value="Genomic_DNA"/>
</dbReference>
<organism evidence="3 4">
    <name type="scientific">Aliirhizobium smilacinae</name>
    <dbReference type="NCBI Taxonomy" id="1395944"/>
    <lineage>
        <taxon>Bacteria</taxon>
        <taxon>Pseudomonadati</taxon>
        <taxon>Pseudomonadota</taxon>
        <taxon>Alphaproteobacteria</taxon>
        <taxon>Hyphomicrobiales</taxon>
        <taxon>Rhizobiaceae</taxon>
        <taxon>Aliirhizobium</taxon>
    </lineage>
</organism>
<name>A0A5C4XD68_9HYPH</name>
<dbReference type="Pfam" id="PF12705">
    <property type="entry name" value="PDDEXK_1"/>
    <property type="match status" value="1"/>
</dbReference>
<feature type="region of interest" description="Disordered" evidence="1">
    <location>
        <begin position="758"/>
        <end position="777"/>
    </location>
</feature>
<dbReference type="OrthoDB" id="9780606at2"/>
<evidence type="ECO:0000256" key="1">
    <source>
        <dbReference type="SAM" id="MobiDB-lite"/>
    </source>
</evidence>
<dbReference type="AlphaFoldDB" id="A0A5C4XD68"/>
<keyword evidence="4" id="KW-1185">Reference proteome</keyword>
<evidence type="ECO:0000259" key="2">
    <source>
        <dbReference type="Pfam" id="PF12705"/>
    </source>
</evidence>
<dbReference type="NCBIfam" id="TIGR02786">
    <property type="entry name" value="addB_alphas"/>
    <property type="match status" value="1"/>
</dbReference>
<feature type="domain" description="PD-(D/E)XK endonuclease-like" evidence="2">
    <location>
        <begin position="782"/>
        <end position="1014"/>
    </location>
</feature>
<evidence type="ECO:0000313" key="4">
    <source>
        <dbReference type="Proteomes" id="UP000311605"/>
    </source>
</evidence>
<feature type="compositionally biased region" description="Pro residues" evidence="1">
    <location>
        <begin position="766"/>
        <end position="776"/>
    </location>
</feature>
<dbReference type="Gene3D" id="3.90.320.10">
    <property type="match status" value="1"/>
</dbReference>
<evidence type="ECO:0000313" key="3">
    <source>
        <dbReference type="EMBL" id="TNM60610.1"/>
    </source>
</evidence>
<dbReference type="RefSeq" id="WP_139679072.1">
    <property type="nucleotide sequence ID" value="NZ_VDMN01000008.1"/>
</dbReference>
<reference evidence="3 4" key="1">
    <citation type="submission" date="2019-06" db="EMBL/GenBank/DDBJ databases">
        <title>The draft genome of Rhizobium smilacinae PTYR-5.</title>
        <authorList>
            <person name="Liu L."/>
            <person name="Li L."/>
            <person name="Zhang X."/>
        </authorList>
    </citation>
    <scope>NUCLEOTIDE SEQUENCE [LARGE SCALE GENOMIC DNA]</scope>
    <source>
        <strain evidence="3 4">PTYR-5</strain>
    </source>
</reference>
<dbReference type="SUPFAM" id="SSF52540">
    <property type="entry name" value="P-loop containing nucleoside triphosphate hydrolases"/>
    <property type="match status" value="1"/>
</dbReference>
<protein>
    <submittedName>
        <fullName evidence="3">Double-strand break repair protein AddB</fullName>
    </submittedName>
</protein>
<dbReference type="InterPro" id="IPR011604">
    <property type="entry name" value="PDDEXK-like_dom_sf"/>
</dbReference>